<dbReference type="Gene3D" id="1.10.10.60">
    <property type="entry name" value="Homeodomain-like"/>
    <property type="match status" value="1"/>
</dbReference>
<evidence type="ECO:0000313" key="8">
    <source>
        <dbReference type="RefSeq" id="XP_008794301.2"/>
    </source>
</evidence>
<evidence type="ECO:0000256" key="1">
    <source>
        <dbReference type="ARBA" id="ARBA00023015"/>
    </source>
</evidence>
<feature type="region of interest" description="Disordered" evidence="5">
    <location>
        <begin position="329"/>
        <end position="351"/>
    </location>
</feature>
<feature type="region of interest" description="Disordered" evidence="5">
    <location>
        <begin position="1"/>
        <end position="46"/>
    </location>
</feature>
<dbReference type="InterPro" id="IPR017930">
    <property type="entry name" value="Myb_dom"/>
</dbReference>
<keyword evidence="7" id="KW-1185">Reference proteome</keyword>
<keyword evidence="3" id="KW-0804">Transcription</keyword>
<dbReference type="PROSITE" id="PS51294">
    <property type="entry name" value="HTH_MYB"/>
    <property type="match status" value="1"/>
</dbReference>
<evidence type="ECO:0000259" key="6">
    <source>
        <dbReference type="PROSITE" id="PS51294"/>
    </source>
</evidence>
<name>A0A8B7C990_PHODC</name>
<dbReference type="InterPro" id="IPR001005">
    <property type="entry name" value="SANT/Myb"/>
</dbReference>
<dbReference type="InterPro" id="IPR009057">
    <property type="entry name" value="Homeodomain-like_sf"/>
</dbReference>
<dbReference type="NCBIfam" id="TIGR01557">
    <property type="entry name" value="myb_SHAQKYF"/>
    <property type="match status" value="1"/>
</dbReference>
<dbReference type="OrthoDB" id="551907at2759"/>
<dbReference type="Pfam" id="PF00249">
    <property type="entry name" value="Myb_DNA-binding"/>
    <property type="match status" value="1"/>
</dbReference>
<accession>A0A8B7C990</accession>
<organism evidence="7 8">
    <name type="scientific">Phoenix dactylifera</name>
    <name type="common">Date palm</name>
    <dbReference type="NCBI Taxonomy" id="42345"/>
    <lineage>
        <taxon>Eukaryota</taxon>
        <taxon>Viridiplantae</taxon>
        <taxon>Streptophyta</taxon>
        <taxon>Embryophyta</taxon>
        <taxon>Tracheophyta</taxon>
        <taxon>Spermatophyta</taxon>
        <taxon>Magnoliopsida</taxon>
        <taxon>Liliopsida</taxon>
        <taxon>Arecaceae</taxon>
        <taxon>Coryphoideae</taxon>
        <taxon>Phoeniceae</taxon>
        <taxon>Phoenix</taxon>
    </lineage>
</organism>
<keyword evidence="4" id="KW-0539">Nucleus</keyword>
<feature type="compositionally biased region" description="Basic and acidic residues" evidence="5">
    <location>
        <begin position="1"/>
        <end position="11"/>
    </location>
</feature>
<dbReference type="AlphaFoldDB" id="A0A8B7C990"/>
<evidence type="ECO:0000256" key="5">
    <source>
        <dbReference type="SAM" id="MobiDB-lite"/>
    </source>
</evidence>
<feature type="compositionally biased region" description="Polar residues" evidence="5">
    <location>
        <begin position="25"/>
        <end position="34"/>
    </location>
</feature>
<dbReference type="InterPro" id="IPR006447">
    <property type="entry name" value="Myb_dom_plants"/>
</dbReference>
<keyword evidence="2" id="KW-0238">DNA-binding</keyword>
<keyword evidence="1" id="KW-0805">Transcription regulation</keyword>
<evidence type="ECO:0000313" key="7">
    <source>
        <dbReference type="Proteomes" id="UP000228380"/>
    </source>
</evidence>
<evidence type="ECO:0000256" key="4">
    <source>
        <dbReference type="ARBA" id="ARBA00023242"/>
    </source>
</evidence>
<dbReference type="GO" id="GO:0003700">
    <property type="term" value="F:DNA-binding transcription factor activity"/>
    <property type="evidence" value="ECO:0007669"/>
    <property type="project" value="InterPro"/>
</dbReference>
<evidence type="ECO:0000256" key="2">
    <source>
        <dbReference type="ARBA" id="ARBA00023125"/>
    </source>
</evidence>
<proteinExistence type="predicted"/>
<dbReference type="PANTHER" id="PTHR31314:SF164">
    <property type="entry name" value="HTH MYB-TYPE DOMAIN-CONTAINING PROTEIN"/>
    <property type="match status" value="1"/>
</dbReference>
<dbReference type="SUPFAM" id="SSF46689">
    <property type="entry name" value="Homeodomain-like"/>
    <property type="match status" value="1"/>
</dbReference>
<dbReference type="InterPro" id="IPR046955">
    <property type="entry name" value="PHR1-like"/>
</dbReference>
<feature type="compositionally biased region" description="Basic and acidic residues" evidence="5">
    <location>
        <begin position="329"/>
        <end position="342"/>
    </location>
</feature>
<dbReference type="KEGG" id="pda:103710387"/>
<sequence>MAKNLSEKSTDKEEDEEDCDENARNGRSSSNSTTDESKKKLNSGSVRQYIRSNNPRLRWTPDLHLCFVRAVERLGGQDRATPKLVLQLMNVKGLSISHVKSHLQMYRSKKIDESDRDDSRNTIEGRARHAYILSHLPALQGFPQRPQTFSSREFRSTMDLGSHSSAAEMIFKGHHRMMDIRDIRMGSLTPNDPASGELHGTFEDFHLLYDHKIERPQFRPRGMEPCFISQWHERGIEQATRFSNTCTQEIEQQRTTSSLSLGGCFAMRWKDDDHEPDLDLSLNVTPRYEKRKRYWENEEVDSSLSLSLISPSSKLEGCSRDVEKASKHISLKEKDGSGEHARGTSTLDLTI</sequence>
<dbReference type="Proteomes" id="UP000228380">
    <property type="component" value="Chromosome 3"/>
</dbReference>
<protein>
    <submittedName>
        <fullName evidence="8">Uncharacterized protein LOC103710387</fullName>
    </submittedName>
</protein>
<reference evidence="7" key="1">
    <citation type="journal article" date="2019" name="Nat. Commun.">
        <title>Genome-wide association mapping of date palm fruit traits.</title>
        <authorList>
            <person name="Hazzouri K.M."/>
            <person name="Gros-Balthazard M."/>
            <person name="Flowers J.M."/>
            <person name="Copetti D."/>
            <person name="Lemansour A."/>
            <person name="Lebrun M."/>
            <person name="Masmoudi K."/>
            <person name="Ferrand S."/>
            <person name="Dhar M.I."/>
            <person name="Fresquez Z.A."/>
            <person name="Rosas U."/>
            <person name="Zhang J."/>
            <person name="Talag J."/>
            <person name="Lee S."/>
            <person name="Kudrna D."/>
            <person name="Powell R.F."/>
            <person name="Leitch I.J."/>
            <person name="Krueger R.R."/>
            <person name="Wing R.A."/>
            <person name="Amiri K.M.A."/>
            <person name="Purugganan M.D."/>
        </authorList>
    </citation>
    <scope>NUCLEOTIDE SEQUENCE [LARGE SCALE GENOMIC DNA]</scope>
    <source>
        <strain evidence="7">cv. Khalas</strain>
    </source>
</reference>
<reference evidence="8" key="2">
    <citation type="submission" date="2025-08" db="UniProtKB">
        <authorList>
            <consortium name="RefSeq"/>
        </authorList>
    </citation>
    <scope>IDENTIFICATION</scope>
    <source>
        <tissue evidence="8">Young leaves</tissue>
    </source>
</reference>
<dbReference type="GO" id="GO:0003677">
    <property type="term" value="F:DNA binding"/>
    <property type="evidence" value="ECO:0007669"/>
    <property type="project" value="UniProtKB-KW"/>
</dbReference>
<dbReference type="GeneID" id="103710387"/>
<feature type="domain" description="HTH myb-type" evidence="6">
    <location>
        <begin position="51"/>
        <end position="111"/>
    </location>
</feature>
<evidence type="ECO:0000256" key="3">
    <source>
        <dbReference type="ARBA" id="ARBA00023163"/>
    </source>
</evidence>
<gene>
    <name evidence="8" type="primary">LOC103710387</name>
</gene>
<dbReference type="FunFam" id="1.10.10.60:FF:000002">
    <property type="entry name" value="Myb family transcription factor"/>
    <property type="match status" value="1"/>
</dbReference>
<dbReference type="RefSeq" id="XP_008794301.2">
    <property type="nucleotide sequence ID" value="XM_008796079.4"/>
</dbReference>
<dbReference type="PANTHER" id="PTHR31314">
    <property type="entry name" value="MYB FAMILY TRANSCRIPTION FACTOR PHL7-LIKE"/>
    <property type="match status" value="1"/>
</dbReference>